<feature type="domain" description="ABC transmembrane type-1" evidence="14">
    <location>
        <begin position="973"/>
        <end position="1170"/>
    </location>
</feature>
<evidence type="ECO:0000256" key="1">
    <source>
        <dbReference type="ARBA" id="ARBA00004651"/>
    </source>
</evidence>
<dbReference type="Gene3D" id="3.40.50.300">
    <property type="entry name" value="P-loop containing nucleotide triphosphate hydrolases"/>
    <property type="match status" value="2"/>
</dbReference>
<feature type="domain" description="ABC transmembrane type-1" evidence="14">
    <location>
        <begin position="280"/>
        <end position="553"/>
    </location>
</feature>
<dbReference type="InterPro" id="IPR011527">
    <property type="entry name" value="ABC1_TM_dom"/>
</dbReference>
<dbReference type="GO" id="GO:0005524">
    <property type="term" value="F:ATP binding"/>
    <property type="evidence" value="ECO:0007669"/>
    <property type="project" value="UniProtKB-KW"/>
</dbReference>
<comment type="similarity">
    <text evidence="2">Belongs to the ABC transporter superfamily. ABCC family. Conjugate transporter (TC 3.A.1.208) subfamily.</text>
</comment>
<feature type="transmembrane region" description="Helical" evidence="12">
    <location>
        <begin position="1111"/>
        <end position="1135"/>
    </location>
</feature>
<dbReference type="PANTHER" id="PTHR24223">
    <property type="entry name" value="ATP-BINDING CASSETTE SUB-FAMILY C"/>
    <property type="match status" value="1"/>
</dbReference>
<feature type="transmembrane region" description="Helical" evidence="12">
    <location>
        <begin position="488"/>
        <end position="514"/>
    </location>
</feature>
<evidence type="ECO:0000256" key="3">
    <source>
        <dbReference type="ARBA" id="ARBA00022448"/>
    </source>
</evidence>
<dbReference type="GO" id="GO:0016887">
    <property type="term" value="F:ATP hydrolysis activity"/>
    <property type="evidence" value="ECO:0007669"/>
    <property type="project" value="InterPro"/>
</dbReference>
<comment type="subcellular location">
    <subcellularLocation>
        <location evidence="1">Cell membrane</location>
        <topology evidence="1">Multi-pass membrane protein</topology>
    </subcellularLocation>
</comment>
<feature type="transmembrane region" description="Helical" evidence="12">
    <location>
        <begin position="100"/>
        <end position="119"/>
    </location>
</feature>
<feature type="transmembrane region" description="Helical" evidence="12">
    <location>
        <begin position="526"/>
        <end position="545"/>
    </location>
</feature>
<feature type="transmembrane region" description="Helical" evidence="12">
    <location>
        <begin position="1028"/>
        <end position="1048"/>
    </location>
</feature>
<evidence type="ECO:0000256" key="10">
    <source>
        <dbReference type="ARBA" id="ARBA00023180"/>
    </source>
</evidence>
<dbReference type="CDD" id="cd18580">
    <property type="entry name" value="ABC_6TM_ABCC_D2"/>
    <property type="match status" value="1"/>
</dbReference>
<feature type="transmembrane region" description="Helical" evidence="12">
    <location>
        <begin position="1141"/>
        <end position="1162"/>
    </location>
</feature>
<dbReference type="InterPro" id="IPR027417">
    <property type="entry name" value="P-loop_NTPase"/>
</dbReference>
<dbReference type="InterPro" id="IPR056227">
    <property type="entry name" value="TMD0_ABC"/>
</dbReference>
<dbReference type="InterPro" id="IPR036640">
    <property type="entry name" value="ABC1_TM_sf"/>
</dbReference>
<reference evidence="15" key="1">
    <citation type="journal article" date="2023" name="Mol. Phylogenet. Evol.">
        <title>Genome-scale phylogeny and comparative genomics of the fungal order Sordariales.</title>
        <authorList>
            <person name="Hensen N."/>
            <person name="Bonometti L."/>
            <person name="Westerberg I."/>
            <person name="Brannstrom I.O."/>
            <person name="Guillou S."/>
            <person name="Cros-Aarteil S."/>
            <person name="Calhoun S."/>
            <person name="Haridas S."/>
            <person name="Kuo A."/>
            <person name="Mondo S."/>
            <person name="Pangilinan J."/>
            <person name="Riley R."/>
            <person name="LaButti K."/>
            <person name="Andreopoulos B."/>
            <person name="Lipzen A."/>
            <person name="Chen C."/>
            <person name="Yan M."/>
            <person name="Daum C."/>
            <person name="Ng V."/>
            <person name="Clum A."/>
            <person name="Steindorff A."/>
            <person name="Ohm R.A."/>
            <person name="Martin F."/>
            <person name="Silar P."/>
            <person name="Natvig D.O."/>
            <person name="Lalanne C."/>
            <person name="Gautier V."/>
            <person name="Ament-Velasquez S.L."/>
            <person name="Kruys A."/>
            <person name="Hutchinson M.I."/>
            <person name="Powell A.J."/>
            <person name="Barry K."/>
            <person name="Miller A.N."/>
            <person name="Grigoriev I.V."/>
            <person name="Debuchy R."/>
            <person name="Gladieux P."/>
            <person name="Hiltunen Thoren M."/>
            <person name="Johannesson H."/>
        </authorList>
    </citation>
    <scope>NUCLEOTIDE SEQUENCE</scope>
    <source>
        <strain evidence="15">PSN324</strain>
    </source>
</reference>
<evidence type="ECO:0000256" key="12">
    <source>
        <dbReference type="SAM" id="Phobius"/>
    </source>
</evidence>
<keyword evidence="15" id="KW-0378">Hydrolase</keyword>
<feature type="compositionally biased region" description="Basic and acidic residues" evidence="11">
    <location>
        <begin position="1327"/>
        <end position="1337"/>
    </location>
</feature>
<evidence type="ECO:0000256" key="5">
    <source>
        <dbReference type="ARBA" id="ARBA00022692"/>
    </source>
</evidence>
<dbReference type="InterPro" id="IPR003439">
    <property type="entry name" value="ABC_transporter-like_ATP-bd"/>
</dbReference>
<feature type="transmembrane region" description="Helical" evidence="12">
    <location>
        <begin position="31"/>
        <end position="51"/>
    </location>
</feature>
<dbReference type="InterPro" id="IPR050173">
    <property type="entry name" value="ABC_transporter_C-like"/>
</dbReference>
<dbReference type="SMART" id="SM00382">
    <property type="entry name" value="AAA"/>
    <property type="match status" value="2"/>
</dbReference>
<keyword evidence="10" id="KW-0325">Glycoprotein</keyword>
<dbReference type="GO" id="GO:0140359">
    <property type="term" value="F:ABC-type transporter activity"/>
    <property type="evidence" value="ECO:0007669"/>
    <property type="project" value="InterPro"/>
</dbReference>
<evidence type="ECO:0000259" key="14">
    <source>
        <dbReference type="PROSITE" id="PS50929"/>
    </source>
</evidence>
<feature type="region of interest" description="Disordered" evidence="11">
    <location>
        <begin position="1323"/>
        <end position="1348"/>
    </location>
</feature>
<feature type="transmembrane region" description="Helical" evidence="12">
    <location>
        <begin position="313"/>
        <end position="334"/>
    </location>
</feature>
<gene>
    <name evidence="15" type="ORF">QBC42DRAFT_167070</name>
</gene>
<keyword evidence="9 12" id="KW-0472">Membrane</keyword>
<name>A0AAV9I4N4_9PEZI</name>
<keyword evidence="8 12" id="KW-1133">Transmembrane helix</keyword>
<dbReference type="InterPro" id="IPR044726">
    <property type="entry name" value="ABCC_6TM_D2"/>
</dbReference>
<dbReference type="PROSITE" id="PS50893">
    <property type="entry name" value="ABC_TRANSPORTER_2"/>
    <property type="match status" value="2"/>
</dbReference>
<evidence type="ECO:0000256" key="9">
    <source>
        <dbReference type="ARBA" id="ARBA00023136"/>
    </source>
</evidence>
<dbReference type="InterPro" id="IPR003593">
    <property type="entry name" value="AAA+_ATPase"/>
</dbReference>
<dbReference type="InterPro" id="IPR017871">
    <property type="entry name" value="ABC_transporter-like_CS"/>
</dbReference>
<dbReference type="GO" id="GO:0005886">
    <property type="term" value="C:plasma membrane"/>
    <property type="evidence" value="ECO:0007669"/>
    <property type="project" value="UniProtKB-SubCell"/>
</dbReference>
<keyword evidence="16" id="KW-1185">Reference proteome</keyword>
<dbReference type="SUPFAM" id="SSF52540">
    <property type="entry name" value="P-loop containing nucleoside triphosphate hydrolases"/>
    <property type="match status" value="2"/>
</dbReference>
<protein>
    <submittedName>
        <fullName evidence="15">P-loop containing nucleoside triphosphate hydrolase protein</fullName>
    </submittedName>
</protein>
<feature type="transmembrane region" description="Helical" evidence="12">
    <location>
        <begin position="387"/>
        <end position="405"/>
    </location>
</feature>
<keyword evidence="3" id="KW-0813">Transport</keyword>
<comment type="caution">
    <text evidence="15">The sequence shown here is derived from an EMBL/GenBank/DDBJ whole genome shotgun (WGS) entry which is preliminary data.</text>
</comment>
<dbReference type="Gene3D" id="1.20.1560.10">
    <property type="entry name" value="ABC transporter type 1, transmembrane domain"/>
    <property type="match status" value="2"/>
</dbReference>
<feature type="transmembrane region" description="Helical" evidence="12">
    <location>
        <begin position="71"/>
        <end position="88"/>
    </location>
</feature>
<feature type="transmembrane region" description="Helical" evidence="12">
    <location>
        <begin position="1001"/>
        <end position="1022"/>
    </location>
</feature>
<sequence>MACSITDKTLGPWAGDSCRGGLDFTLLFEEAVLSVLPTALLIIITPVQIAWLYGRPKQTSNGLVLPFKQGLTVALGLLKLAVLMLWALPGTKAPRTELTLTAAAINFVAIFPLCVLSYFEHIYRAAPSFVIEIYLLLTALFDVARVRTLWLMPGTAHTSLAATESATLLVKIGLVLVEAHRKDHLVLRAVREKLTEEQLAGLYGRSLFFWLASTLWNGFNRFLVPSDLSGPRDDSSAELLRARFRERWDHSPNKSGKTALFWHLFKAMPDKFINPALPRVIIVALTLTQPMLLERMLTFVQGGDAFEQRMEVGYALIGAFALVYSLLAVFNGWYHHACNKLALEMRSQLIDSCYRQLLKLRLAALDSGNATTLINVDMQHIMEGCKILHDIWASFITVAVAQYLLWRKIQLACDTQLFMMVLAGICSAPLGPRQVAWLASTEKRVKSTMSMIAGFKEMKMLGISPEYMQNIQKLRINEVELGRRFRRILSLIITISSASTELSILVAFGGFAIITKIHGTPLTFQTLFASLALLRISLDPLFLLIQGTPALVSMFKCLGRVQDLLNDERLLGFSDSPGPGPAGVVMSETVSSSSSSSLRSKLKVEQQFPDYFPHASAESLVEISDASFYWKVAAKDEKVDPALYVMALDIKPASFTGVIGPVGGGKSTLLKAILGEIEHISGSRRVCRGIKVAFCDQEPWLLDQTVKENIVGNAHYSEEWYNKVVEACALMQDFKDLAKGDATGVGSGGSALSGGQRARVALARAVYRKPDLILLDDIFSGLDRKSATHIFDAVFSEAGLLADMRCAVVLVTHSTQFLPRFDNILLVSSATIAHFGSYHELLASGALDDYILSPSSFGGGGGNKKSSNAADDVKVTSDGQIILKKPHLDLEETQTSRAPSEWSVYGYFLKSCGSVAISVFFVLAAVMAGGRSFETVWLKMWAEGDHTALGYYMGVLTALIVGGVTLLGCLCVASISYVVSVGSSTLANRFIQDIMLVDDELPMSFVNTTTAFFGVIAETVIVMISHKFVAVSVPVLVGLLWVIQKFYLRTSKQLRLMDIEAKAPLSAFLLETLEGMVSIRAFDRTEEFSSRNTELLNYSQRAAYMLLSVQVWLKMILDFVVALLAVLVTTLAVNFRSSQSLGFLGLALVNLISLSTSFKYLITFWANLEMSIGAVARIKRFNNDVEPEDDHQLPPPYAHWPVQGGIELQNVSASYSPKLPPAVYDISLRIAPGTKVAICGRSGSGKSSLIATLLRCLDLNSGSIIIDAQDITRISRDAWRKRIMTLPQKSLFIHDSIRANMLLWDEDCSRSQEETDGLIEAALRKKGKDDEEKKDDEPVTLDSPLNPSERLSVGQQQLFCLARGLFQRSDARIILMDEFTSSMDHETEMLVREIVGRDLRGRTVVEVLHRLEHILDFDLVVVLEQGKIVEAGNPEELLQNEDGMLRELYQSMRG</sequence>
<dbReference type="PANTHER" id="PTHR24223:SF399">
    <property type="entry name" value="ABC TRANSPORTER ATNG"/>
    <property type="match status" value="1"/>
</dbReference>
<feature type="domain" description="ABC transporter" evidence="13">
    <location>
        <begin position="1206"/>
        <end position="1450"/>
    </location>
</feature>
<keyword evidence="7" id="KW-0067">ATP-binding</keyword>
<dbReference type="Pfam" id="PF00005">
    <property type="entry name" value="ABC_tran"/>
    <property type="match status" value="2"/>
</dbReference>
<evidence type="ECO:0000256" key="6">
    <source>
        <dbReference type="ARBA" id="ARBA00022741"/>
    </source>
</evidence>
<evidence type="ECO:0000259" key="13">
    <source>
        <dbReference type="PROSITE" id="PS50893"/>
    </source>
</evidence>
<keyword evidence="4" id="KW-1003">Cell membrane</keyword>
<dbReference type="PROSITE" id="PS00211">
    <property type="entry name" value="ABC_TRANSPORTER_1"/>
    <property type="match status" value="2"/>
</dbReference>
<proteinExistence type="inferred from homology"/>
<keyword evidence="5 12" id="KW-0812">Transmembrane</keyword>
<dbReference type="FunFam" id="3.40.50.300:FF:002145">
    <property type="entry name" value="ABC transporter (MsbA subfamily)"/>
    <property type="match status" value="1"/>
</dbReference>
<evidence type="ECO:0000313" key="16">
    <source>
        <dbReference type="Proteomes" id="UP001321749"/>
    </source>
</evidence>
<dbReference type="SUPFAM" id="SSF90123">
    <property type="entry name" value="ABC transporter transmembrane region"/>
    <property type="match status" value="2"/>
</dbReference>
<feature type="domain" description="ABC transporter" evidence="13">
    <location>
        <begin position="621"/>
        <end position="854"/>
    </location>
</feature>
<dbReference type="Pfam" id="PF00664">
    <property type="entry name" value="ABC_membrane"/>
    <property type="match status" value="2"/>
</dbReference>
<reference evidence="15" key="2">
    <citation type="submission" date="2023-06" db="EMBL/GenBank/DDBJ databases">
        <authorList>
            <consortium name="Lawrence Berkeley National Laboratory"/>
            <person name="Mondo S.J."/>
            <person name="Hensen N."/>
            <person name="Bonometti L."/>
            <person name="Westerberg I."/>
            <person name="Brannstrom I.O."/>
            <person name="Guillou S."/>
            <person name="Cros-Aarteil S."/>
            <person name="Calhoun S."/>
            <person name="Haridas S."/>
            <person name="Kuo A."/>
            <person name="Pangilinan J."/>
            <person name="Riley R."/>
            <person name="Labutti K."/>
            <person name="Andreopoulos B."/>
            <person name="Lipzen A."/>
            <person name="Chen C."/>
            <person name="Yanf M."/>
            <person name="Daum C."/>
            <person name="Ng V."/>
            <person name="Clum A."/>
            <person name="Steindorff A."/>
            <person name="Ohm R."/>
            <person name="Martin F."/>
            <person name="Silar P."/>
            <person name="Natvig D."/>
            <person name="Lalanne C."/>
            <person name="Gautier V."/>
            <person name="Ament-Velasquez S.L."/>
            <person name="Kruys A."/>
            <person name="Hutchinson M.I."/>
            <person name="Powell A.J."/>
            <person name="Barry K."/>
            <person name="Miller A.N."/>
            <person name="Grigoriev I.V."/>
            <person name="Debuchy R."/>
            <person name="Gladieux P."/>
            <person name="Thoren M.H."/>
            <person name="Johannesson H."/>
        </authorList>
    </citation>
    <scope>NUCLEOTIDE SEQUENCE</scope>
    <source>
        <strain evidence="15">PSN324</strain>
    </source>
</reference>
<dbReference type="PROSITE" id="PS50929">
    <property type="entry name" value="ABC_TM1F"/>
    <property type="match status" value="2"/>
</dbReference>
<evidence type="ECO:0000313" key="15">
    <source>
        <dbReference type="EMBL" id="KAK4466387.1"/>
    </source>
</evidence>
<accession>A0AAV9I4N4</accession>
<keyword evidence="6" id="KW-0547">Nucleotide-binding</keyword>
<dbReference type="Pfam" id="PF24357">
    <property type="entry name" value="TMD0_ABC"/>
    <property type="match status" value="1"/>
</dbReference>
<dbReference type="EMBL" id="MU864932">
    <property type="protein sequence ID" value="KAK4466387.1"/>
    <property type="molecule type" value="Genomic_DNA"/>
</dbReference>
<evidence type="ECO:0000256" key="7">
    <source>
        <dbReference type="ARBA" id="ARBA00022840"/>
    </source>
</evidence>
<evidence type="ECO:0000256" key="4">
    <source>
        <dbReference type="ARBA" id="ARBA00022475"/>
    </source>
</evidence>
<evidence type="ECO:0000256" key="2">
    <source>
        <dbReference type="ARBA" id="ARBA00009726"/>
    </source>
</evidence>
<organism evidence="15 16">
    <name type="scientific">Cladorrhinum samala</name>
    <dbReference type="NCBI Taxonomy" id="585594"/>
    <lineage>
        <taxon>Eukaryota</taxon>
        <taxon>Fungi</taxon>
        <taxon>Dikarya</taxon>
        <taxon>Ascomycota</taxon>
        <taxon>Pezizomycotina</taxon>
        <taxon>Sordariomycetes</taxon>
        <taxon>Sordariomycetidae</taxon>
        <taxon>Sordariales</taxon>
        <taxon>Podosporaceae</taxon>
        <taxon>Cladorrhinum</taxon>
    </lineage>
</organism>
<evidence type="ECO:0000256" key="8">
    <source>
        <dbReference type="ARBA" id="ARBA00022989"/>
    </source>
</evidence>
<feature type="transmembrane region" description="Helical" evidence="12">
    <location>
        <begin position="907"/>
        <end position="929"/>
    </location>
</feature>
<dbReference type="Proteomes" id="UP001321749">
    <property type="component" value="Unassembled WGS sequence"/>
</dbReference>
<evidence type="ECO:0000256" key="11">
    <source>
        <dbReference type="SAM" id="MobiDB-lite"/>
    </source>
</evidence>
<feature type="transmembrane region" description="Helical" evidence="12">
    <location>
        <begin position="949"/>
        <end position="980"/>
    </location>
</feature>